<dbReference type="GO" id="GO:0001671">
    <property type="term" value="F:ATPase activator activity"/>
    <property type="evidence" value="ECO:0007669"/>
    <property type="project" value="TreeGrafter"/>
</dbReference>
<dbReference type="InterPro" id="IPR008388">
    <property type="entry name" value="Ac45_acc_su"/>
</dbReference>
<dbReference type="PANTHER" id="PTHR12471:SF7">
    <property type="entry name" value="V-TYPE PROTON ATPASE SUBUNIT S1"/>
    <property type="match status" value="1"/>
</dbReference>
<feature type="compositionally biased region" description="Low complexity" evidence="6">
    <location>
        <begin position="161"/>
        <end position="171"/>
    </location>
</feature>
<keyword evidence="10" id="KW-1185">Reference proteome</keyword>
<evidence type="ECO:0000259" key="9">
    <source>
        <dbReference type="Pfam" id="PF20520"/>
    </source>
</evidence>
<name>A0A7E4VHI9_PANRE</name>
<evidence type="ECO:0000256" key="5">
    <source>
        <dbReference type="ARBA" id="ARBA00023136"/>
    </source>
</evidence>
<dbReference type="PANTHER" id="PTHR12471">
    <property type="entry name" value="VACUOLAR ATP SYNTHASE SUBUNIT S1"/>
    <property type="match status" value="1"/>
</dbReference>
<dbReference type="GO" id="GO:0030641">
    <property type="term" value="P:regulation of cellular pH"/>
    <property type="evidence" value="ECO:0007669"/>
    <property type="project" value="TreeGrafter"/>
</dbReference>
<keyword evidence="5 7" id="KW-0472">Membrane</keyword>
<reference evidence="10" key="1">
    <citation type="journal article" date="2013" name="Genetics">
        <title>The draft genome and transcriptome of Panagrellus redivivus are shaped by the harsh demands of a free-living lifestyle.</title>
        <authorList>
            <person name="Srinivasan J."/>
            <person name="Dillman A.R."/>
            <person name="Macchietto M.G."/>
            <person name="Heikkinen L."/>
            <person name="Lakso M."/>
            <person name="Fracchia K.M."/>
            <person name="Antoshechkin I."/>
            <person name="Mortazavi A."/>
            <person name="Wong G."/>
            <person name="Sternberg P.W."/>
        </authorList>
    </citation>
    <scope>NUCLEOTIDE SEQUENCE [LARGE SCALE GENOMIC DNA]</scope>
    <source>
        <strain evidence="10">MT8872</strain>
    </source>
</reference>
<evidence type="ECO:0000313" key="10">
    <source>
        <dbReference type="Proteomes" id="UP000492821"/>
    </source>
</evidence>
<protein>
    <submittedName>
        <fullName evidence="11">Ac45-VOA1_TM domain-containing protein</fullName>
    </submittedName>
</protein>
<dbReference type="InterPro" id="IPR046756">
    <property type="entry name" value="VAS1/VOA1_TM"/>
</dbReference>
<dbReference type="GO" id="GO:0033176">
    <property type="term" value="C:proton-transporting V-type ATPase complex"/>
    <property type="evidence" value="ECO:0007669"/>
    <property type="project" value="TreeGrafter"/>
</dbReference>
<proteinExistence type="inferred from homology"/>
<evidence type="ECO:0000256" key="1">
    <source>
        <dbReference type="ARBA" id="ARBA00004167"/>
    </source>
</evidence>
<evidence type="ECO:0000256" key="7">
    <source>
        <dbReference type="SAM" id="Phobius"/>
    </source>
</evidence>
<dbReference type="WBParaSite" id="Pan_g20478.t1">
    <property type="protein sequence ID" value="Pan_g20478.t1"/>
    <property type="gene ID" value="Pan_g20478"/>
</dbReference>
<dbReference type="Pfam" id="PF20520">
    <property type="entry name" value="Ac45-VOA1_TM"/>
    <property type="match status" value="1"/>
</dbReference>
<reference evidence="11" key="2">
    <citation type="submission" date="2020-10" db="UniProtKB">
        <authorList>
            <consortium name="WormBaseParasite"/>
        </authorList>
    </citation>
    <scope>IDENTIFICATION</scope>
</reference>
<evidence type="ECO:0000313" key="11">
    <source>
        <dbReference type="WBParaSite" id="Pan_g20478.t1"/>
    </source>
</evidence>
<keyword evidence="8" id="KW-0732">Signal</keyword>
<keyword evidence="4 7" id="KW-1133">Transmembrane helix</keyword>
<dbReference type="AlphaFoldDB" id="A0A7E4VHI9"/>
<feature type="chain" id="PRO_5028884329" evidence="8">
    <location>
        <begin position="20"/>
        <end position="448"/>
    </location>
</feature>
<dbReference type="Proteomes" id="UP000492821">
    <property type="component" value="Unassembled WGS sequence"/>
</dbReference>
<feature type="signal peptide" evidence="8">
    <location>
        <begin position="1"/>
        <end position="19"/>
    </location>
</feature>
<comment type="subcellular location">
    <subcellularLocation>
        <location evidence="1">Membrane</location>
        <topology evidence="1">Single-pass membrane protein</topology>
    </subcellularLocation>
</comment>
<feature type="domain" description="V-type proton ATPase subunit S1/VOA1 transmembrane" evidence="9">
    <location>
        <begin position="398"/>
        <end position="436"/>
    </location>
</feature>
<feature type="region of interest" description="Disordered" evidence="6">
    <location>
        <begin position="147"/>
        <end position="177"/>
    </location>
</feature>
<evidence type="ECO:0000256" key="6">
    <source>
        <dbReference type="SAM" id="MobiDB-lite"/>
    </source>
</evidence>
<feature type="transmembrane region" description="Helical" evidence="7">
    <location>
        <begin position="405"/>
        <end position="425"/>
    </location>
</feature>
<evidence type="ECO:0000256" key="4">
    <source>
        <dbReference type="ARBA" id="ARBA00022989"/>
    </source>
</evidence>
<evidence type="ECO:0000256" key="8">
    <source>
        <dbReference type="SAM" id="SignalP"/>
    </source>
</evidence>
<keyword evidence="3 7" id="KW-0812">Transmembrane</keyword>
<organism evidence="10 11">
    <name type="scientific">Panagrellus redivivus</name>
    <name type="common">Microworm</name>
    <dbReference type="NCBI Taxonomy" id="6233"/>
    <lineage>
        <taxon>Eukaryota</taxon>
        <taxon>Metazoa</taxon>
        <taxon>Ecdysozoa</taxon>
        <taxon>Nematoda</taxon>
        <taxon>Chromadorea</taxon>
        <taxon>Rhabditida</taxon>
        <taxon>Tylenchina</taxon>
        <taxon>Panagrolaimomorpha</taxon>
        <taxon>Panagrolaimoidea</taxon>
        <taxon>Panagrolaimidae</taxon>
        <taxon>Panagrellus</taxon>
    </lineage>
</organism>
<sequence>MRMFLLAVAVALALTRATCEDAVLWSNNVDVSASSASELVAGESVVILALDDFNLASFSKAAHAYSSNPADQQDSSVIAAIRAAKYHASEDVSSLPEAASATVIKASNWDQLNEQFSALNLKSGYTGILVDAATLELTRVKRVADDVDFDPNDEAPKPKKLAASPSPSSAPGGVTLKNGGDTPVIVPRWGGGEDFKIDGSAGSCLLYFENITIVVLSKKSIGGSQKAHIVPLGLNKDTYQYNYDCEKKADFNVSKPFVFTVAYTTTAEYKAHGEKPDSLTIAPQTFTVSLTFNVTDGFLLANATLNGLKVTAGTDKDVLPSDASVDGSAIHPSAVPLRAYYGHNFACGRTQAIFFNATLSDVYIGLVFDNIQIQGSGIKATKDGETPQFTRITADCVGTFSSGSWMGIIVAITLASVLMFGFLMLNSVQTMDRFDDPKQKQIVINFKE</sequence>
<evidence type="ECO:0000256" key="3">
    <source>
        <dbReference type="ARBA" id="ARBA00022692"/>
    </source>
</evidence>
<evidence type="ECO:0000256" key="2">
    <source>
        <dbReference type="ARBA" id="ARBA00009037"/>
    </source>
</evidence>
<accession>A0A7E4VHI9</accession>
<comment type="similarity">
    <text evidence="2">Belongs to the vacuolar ATPase subunit S1 family.</text>
</comment>